<evidence type="ECO:0000256" key="1">
    <source>
        <dbReference type="ARBA" id="ARBA00005695"/>
    </source>
</evidence>
<dbReference type="InterPro" id="IPR039424">
    <property type="entry name" value="SBP_5"/>
</dbReference>
<dbReference type="PANTHER" id="PTHR30290:SF38">
    <property type="entry name" value="D,D-DIPEPTIDE-BINDING PERIPLASMIC PROTEIN DDPA-RELATED"/>
    <property type="match status" value="1"/>
</dbReference>
<evidence type="ECO:0000313" key="6">
    <source>
        <dbReference type="Proteomes" id="UP001630969"/>
    </source>
</evidence>
<evidence type="ECO:0000256" key="2">
    <source>
        <dbReference type="ARBA" id="ARBA00022729"/>
    </source>
</evidence>
<dbReference type="EMBL" id="JBGXBU010000001">
    <property type="protein sequence ID" value="MFM4892316.1"/>
    <property type="molecule type" value="Genomic_DNA"/>
</dbReference>
<name>A0ABW9GMG0_9GAMM</name>
<dbReference type="Pfam" id="PF00496">
    <property type="entry name" value="SBP_bac_5"/>
    <property type="match status" value="1"/>
</dbReference>
<dbReference type="Gene3D" id="3.10.105.10">
    <property type="entry name" value="Dipeptide-binding Protein, Domain 3"/>
    <property type="match status" value="1"/>
</dbReference>
<comment type="caution">
    <text evidence="5">The sequence shown here is derived from an EMBL/GenBank/DDBJ whole genome shotgun (WGS) entry which is preliminary data.</text>
</comment>
<evidence type="ECO:0000256" key="3">
    <source>
        <dbReference type="SAM" id="SignalP"/>
    </source>
</evidence>
<reference evidence="5 6" key="1">
    <citation type="submission" date="2024-09" db="EMBL/GenBank/DDBJ databases">
        <title>Aeromonas strains Genome sequencing and assembly.</title>
        <authorList>
            <person name="Hu X."/>
            <person name="Tang B."/>
        </authorList>
    </citation>
    <scope>NUCLEOTIDE SEQUENCE [LARGE SCALE GENOMIC DNA]</scope>
    <source>
        <strain evidence="5 6">NB23SCDHY001</strain>
    </source>
</reference>
<dbReference type="PANTHER" id="PTHR30290">
    <property type="entry name" value="PERIPLASMIC BINDING COMPONENT OF ABC TRANSPORTER"/>
    <property type="match status" value="1"/>
</dbReference>
<evidence type="ECO:0000313" key="5">
    <source>
        <dbReference type="EMBL" id="MFM4892316.1"/>
    </source>
</evidence>
<comment type="similarity">
    <text evidence="1">Belongs to the bacterial solute-binding protein 5 family.</text>
</comment>
<dbReference type="RefSeq" id="WP_408788619.1">
    <property type="nucleotide sequence ID" value="NZ_JBGXBU010000001.1"/>
</dbReference>
<dbReference type="InterPro" id="IPR000914">
    <property type="entry name" value="SBP_5_dom"/>
</dbReference>
<keyword evidence="6" id="KW-1185">Reference proteome</keyword>
<feature type="domain" description="Solute-binding protein family 5" evidence="4">
    <location>
        <begin position="85"/>
        <end position="464"/>
    </location>
</feature>
<dbReference type="Proteomes" id="UP001630969">
    <property type="component" value="Unassembled WGS sequence"/>
</dbReference>
<feature type="chain" id="PRO_5046284399" evidence="3">
    <location>
        <begin position="27"/>
        <end position="563"/>
    </location>
</feature>
<dbReference type="Gene3D" id="3.40.190.10">
    <property type="entry name" value="Periplasmic binding protein-like II"/>
    <property type="match status" value="1"/>
</dbReference>
<dbReference type="GeneID" id="97219516"/>
<keyword evidence="2 3" id="KW-0732">Signal</keyword>
<organism evidence="5 6">
    <name type="scientific">Aeromonas bivalvium</name>
    <dbReference type="NCBI Taxonomy" id="440079"/>
    <lineage>
        <taxon>Bacteria</taxon>
        <taxon>Pseudomonadati</taxon>
        <taxon>Pseudomonadota</taxon>
        <taxon>Gammaproteobacteria</taxon>
        <taxon>Aeromonadales</taxon>
        <taxon>Aeromonadaceae</taxon>
        <taxon>Aeromonas</taxon>
    </lineage>
</organism>
<evidence type="ECO:0000259" key="4">
    <source>
        <dbReference type="Pfam" id="PF00496"/>
    </source>
</evidence>
<dbReference type="PIRSF" id="PIRSF002741">
    <property type="entry name" value="MppA"/>
    <property type="match status" value="1"/>
</dbReference>
<accession>A0ABW9GMG0</accession>
<sequence length="563" mass="63165">MLANLSRVATACMMGSLMLAAPQLHAADGTTDNKTVLTLVAQQETAWVKNFNPFLQAGLLHTTKEFIYEPLVIFNELQGGRPEFRLATQYEFSKDLTSVTFDLRQGVKWSDGEGFDADDVIFSFNLVKAHKALDERAIWTQISGVEKLDQYKVKFDLVRVNTGVVNQIALVPLVPEHQWKTVKDPVAFTNDQPVGTGPFTQVDNFSAQLYTQCRNPHYWDNANLAIDCIRMPQMATNDQVLAAVMKGDVDWFGSFVPDIERLYVGNDPKHNKYWFPASGTVAFNVNFQTKDPGNHEAFNDINFRRAFSMAMDRQSMVDIAGYGYPTINEYPSGLGKLFDSWNNPEVDQKYGKFNKFDMAAAQALLKQAGYKDCDGDSFLDTPSCKKIAFKIIVPNGWTDWVNTVQIGVEGLKALGIDAKTATPEAAVWTDNLVTGDFDVALQGYLTGANPQNYFETAFHSRNMGERGNRFAAPRYQDPALDKLIDGFSQTADLAKQKAIMNEIQERVGANQTIIPVYNNPTWYEYNTKRFHGWFNADNPVAKPQVHSNTPERLLHVLALKPNV</sequence>
<dbReference type="InterPro" id="IPR030678">
    <property type="entry name" value="Peptide/Ni-bd"/>
</dbReference>
<protein>
    <submittedName>
        <fullName evidence="5">ABC transporter substrate-binding protein</fullName>
    </submittedName>
</protein>
<dbReference type="CDD" id="cd08509">
    <property type="entry name" value="PBP2_TmCBP_oligosaccharides_like"/>
    <property type="match status" value="1"/>
</dbReference>
<proteinExistence type="inferred from homology"/>
<dbReference type="Gene3D" id="3.90.76.10">
    <property type="entry name" value="Dipeptide-binding Protein, Domain 1"/>
    <property type="match status" value="1"/>
</dbReference>
<feature type="signal peptide" evidence="3">
    <location>
        <begin position="1"/>
        <end position="26"/>
    </location>
</feature>
<dbReference type="SUPFAM" id="SSF53850">
    <property type="entry name" value="Periplasmic binding protein-like II"/>
    <property type="match status" value="1"/>
</dbReference>
<gene>
    <name evidence="5" type="ORF">ACEUDJ_05415</name>
</gene>